<keyword evidence="2" id="KW-1185">Reference proteome</keyword>
<accession>A0ACB6V555</accession>
<organism evidence="1 2">
    <name type="scientific">Geotrichum galactomycetum</name>
    <dbReference type="NCBI Taxonomy" id="27317"/>
    <lineage>
        <taxon>Eukaryota</taxon>
        <taxon>Fungi</taxon>
        <taxon>Dikarya</taxon>
        <taxon>Ascomycota</taxon>
        <taxon>Saccharomycotina</taxon>
        <taxon>Dipodascomycetes</taxon>
        <taxon>Dipodascales</taxon>
        <taxon>Dipodascaceae</taxon>
        <taxon>Geotrichum</taxon>
    </lineage>
</organism>
<dbReference type="EMBL" id="QVQA01000049">
    <property type="protein sequence ID" value="KAF5098294.1"/>
    <property type="molecule type" value="Genomic_DNA"/>
</dbReference>
<gene>
    <name evidence="1" type="ORF">D0Z00_002094</name>
</gene>
<protein>
    <submittedName>
        <fullName evidence="1">Uncharacterized protein</fullName>
    </submittedName>
</protein>
<evidence type="ECO:0000313" key="1">
    <source>
        <dbReference type="EMBL" id="KAF5098294.1"/>
    </source>
</evidence>
<comment type="caution">
    <text evidence="1">The sequence shown here is derived from an EMBL/GenBank/DDBJ whole genome shotgun (WGS) entry which is preliminary data.</text>
</comment>
<sequence length="827" mass="92441">MTGLSHRAQSQPDHAQGTHSPSSTSASSPASTLATTDESLPIKHESPVPTAKTPRVQLFPDLPNVTKHAESTFETLLECSYLTKSLGNSGQNEVMTCDCKPSVKNGVNHACGDDSDCINRLTSIECINDRCGCGDDCQNQRFQKRQYAKVDVINTEKKGYGLRALEDIPQGTFVYEYIGDVITEAKFHQRAKYYQENGYRHFYFMMLQKGEFIDATEKGCLARFCNHSCNPNSYVDKWVVGHKLRMGIFTKRDVAAGEEITFDYNVDRYGSEAQPCYCGESNCIGVLGGKTQTEAVSRLPQILIEALELTGADEAQWAKQQRKRKKKAPEELDEDYSDGLPVKPMSETSVSKVMSSLIQSREKWLVTKLLTRIGSTSDNAIHARVMQMHGYQIFSTLLRDWKQDNDIVLPILRILAQWPKLTKNKISSSMIESTVQTLANESSDPEIKDLAQSLLTDWSSLKMAYRIPRRVRPSEEGSSSPQELEKREHDNVVQKPTSTAAAAAAITNGKIVKQRQPVDNAPLGPAKRKYPTHYSQATASNSHNNSHSNTNDSNNTNNSYFRRSPQVAQDDPPLPPDWEVAIDPKNKLPYYFNRVLNVTQWNRPSTPPSESYSGGSASGSFKEAKSVVAKVSVTFADPVSMQRSLQEQNIRKIIDAANRSAEDLQQRQQQQQQDQPETAADEKDADRRSKPDEDKQLTKVFAKYVPNVVARYESTIGHKNVKQYSKEIVHILVQKEQSRHPDQHGLVGTELTPEKKSKIKRFIVTYMEKVVAKFNAKKSQSGADTRKRKASTSSSSVNGPDNSDGTKHGDSDDGKMDPDNKRAKLMS</sequence>
<dbReference type="Proteomes" id="UP000744676">
    <property type="component" value="Unassembled WGS sequence"/>
</dbReference>
<reference evidence="1 2" key="1">
    <citation type="journal article" date="2020" name="Front. Microbiol.">
        <title>Phenotypic and Genetic Characterization of the Cheese Ripening Yeast Geotrichum candidum.</title>
        <authorList>
            <person name="Perkins V."/>
            <person name="Vignola S."/>
            <person name="Lessard M.H."/>
            <person name="Plante P.L."/>
            <person name="Corbeil J."/>
            <person name="Dugat-Bony E."/>
            <person name="Frenette M."/>
            <person name="Labrie S."/>
        </authorList>
    </citation>
    <scope>NUCLEOTIDE SEQUENCE [LARGE SCALE GENOMIC DNA]</scope>
    <source>
        <strain evidence="1 2">LMA-1147</strain>
    </source>
</reference>
<name>A0ACB6V555_9ASCO</name>
<evidence type="ECO:0000313" key="2">
    <source>
        <dbReference type="Proteomes" id="UP000744676"/>
    </source>
</evidence>
<proteinExistence type="predicted"/>